<evidence type="ECO:0000256" key="6">
    <source>
        <dbReference type="ARBA" id="ARBA00022723"/>
    </source>
</evidence>
<evidence type="ECO:0000256" key="7">
    <source>
        <dbReference type="ARBA" id="ARBA00022741"/>
    </source>
</evidence>
<dbReference type="EMBL" id="KY487807">
    <property type="protein sequence ID" value="AUM61687.1"/>
    <property type="molecule type" value="Genomic_DNA"/>
</dbReference>
<dbReference type="Pfam" id="PF00799">
    <property type="entry name" value="Gemini_AL1"/>
    <property type="match status" value="1"/>
</dbReference>
<reference evidence="15" key="1">
    <citation type="submission" date="2017-01" db="EMBL/GenBank/DDBJ databases">
        <title>High-throughput sequencing uncovers low homogeneity in the biogeography of single-stranded DNA viruses.</title>
        <authorList>
            <person name="Pearson V.M."/>
            <person name="Rokyta D.R."/>
        </authorList>
    </citation>
    <scope>NUCLEOTIDE SEQUENCE</scope>
</reference>
<evidence type="ECO:0000256" key="10">
    <source>
        <dbReference type="ARBA" id="ARBA00023124"/>
    </source>
</evidence>
<evidence type="ECO:0000259" key="14">
    <source>
        <dbReference type="PROSITE" id="PS52020"/>
    </source>
</evidence>
<keyword evidence="7" id="KW-0547">Nucleotide-binding</keyword>
<comment type="cofactor">
    <cofactor evidence="13">
        <name>Mg(2+)</name>
        <dbReference type="ChEBI" id="CHEBI:18420"/>
    </cofactor>
    <cofactor evidence="13">
        <name>Mn(2+)</name>
        <dbReference type="ChEBI" id="CHEBI:29035"/>
    </cofactor>
    <text evidence="13">Divalent metal cations, possibly Mg(2+) or Mn(2+).</text>
</comment>
<dbReference type="GO" id="GO:0004519">
    <property type="term" value="F:endonuclease activity"/>
    <property type="evidence" value="ECO:0007669"/>
    <property type="project" value="UniProtKB-KW"/>
</dbReference>
<dbReference type="PRINTS" id="PR00227">
    <property type="entry name" value="GEMCOATAL1"/>
</dbReference>
<evidence type="ECO:0000256" key="2">
    <source>
        <dbReference type="ARBA" id="ARBA00022679"/>
    </source>
</evidence>
<dbReference type="SUPFAM" id="SSF55464">
    <property type="entry name" value="Origin of replication-binding domain, RBD-like"/>
    <property type="match status" value="1"/>
</dbReference>
<feature type="domain" description="CRESS-DNA virus Rep endonuclease" evidence="14">
    <location>
        <begin position="6"/>
        <end position="117"/>
    </location>
</feature>
<evidence type="ECO:0000256" key="9">
    <source>
        <dbReference type="ARBA" id="ARBA00022801"/>
    </source>
</evidence>
<dbReference type="GO" id="GO:0000166">
    <property type="term" value="F:nucleotide binding"/>
    <property type="evidence" value="ECO:0007669"/>
    <property type="project" value="UniProtKB-KW"/>
</dbReference>
<keyword evidence="11" id="KW-0238">DNA-binding</keyword>
<dbReference type="GO" id="GO:0006260">
    <property type="term" value="P:DNA replication"/>
    <property type="evidence" value="ECO:0007669"/>
    <property type="project" value="UniProtKB-KW"/>
</dbReference>
<keyword evidence="5" id="KW-0540">Nuclease</keyword>
<dbReference type="InterPro" id="IPR049912">
    <property type="entry name" value="CRESS_DNA_REP"/>
</dbReference>
<evidence type="ECO:0000256" key="4">
    <source>
        <dbReference type="ARBA" id="ARBA00022705"/>
    </source>
</evidence>
<evidence type="ECO:0000256" key="5">
    <source>
        <dbReference type="ARBA" id="ARBA00022722"/>
    </source>
</evidence>
<dbReference type="GO" id="GO:0016787">
    <property type="term" value="F:hydrolase activity"/>
    <property type="evidence" value="ECO:0007669"/>
    <property type="project" value="UniProtKB-KW"/>
</dbReference>
<evidence type="ECO:0000256" key="11">
    <source>
        <dbReference type="ARBA" id="ARBA00023125"/>
    </source>
</evidence>
<gene>
    <name evidence="15" type="primary">Rep</name>
</gene>
<sequence length="445" mass="51889">MPRNREINALNWFLTYPKCDATKEEFIENLREFSRTNEVRGAIVAQETHQDGTKHLHAVIQFCDRYRTRVASTFDVFVRGGSHPDGKHGNYQCARNLQACIDYVHKSDPAPLTYGELRTGRKPSSKETRLDQLVKALKEGSKMDQIEERDPGSFCLHKRKLEDYQAYLQRKKIRTNLEPKPSEWKYNGPAINSDISGPSLTEYSANWEIEKWLNANLCRERAFKSPALWIHGPPNMNKTSLFRKIGKYYSIYWMPIEEHFFDDYVDEDYDLVVLDEYKGQHTIQFLNNFIQGGIMSIRKKGSQYLKMKNIPTVILSNYSPVDAYSNANKSAGFEALMSRLVVVQVNNRLDLAALSPVYQVIGATPQEDPAEEEIDWENASTEEGLVTFSEFNPMLVYDRDANIEWYNRQRYLQELRLSIQFRKPEPRILKRKRYYPLPSCDEVLY</sequence>
<organism evidence="15">
    <name type="scientific">uncultured virus</name>
    <dbReference type="NCBI Taxonomy" id="340016"/>
    <lineage>
        <taxon>Viruses</taxon>
        <taxon>environmental samples</taxon>
    </lineage>
</organism>
<proteinExistence type="predicted"/>
<evidence type="ECO:0000256" key="8">
    <source>
        <dbReference type="ARBA" id="ARBA00022759"/>
    </source>
</evidence>
<evidence type="ECO:0000256" key="1">
    <source>
        <dbReference type="ARBA" id="ARBA00004147"/>
    </source>
</evidence>
<evidence type="ECO:0000256" key="12">
    <source>
        <dbReference type="PIRSR" id="PIRSR601191-1"/>
    </source>
</evidence>
<dbReference type="GO" id="GO:0003677">
    <property type="term" value="F:DNA binding"/>
    <property type="evidence" value="ECO:0007669"/>
    <property type="project" value="UniProtKB-KW"/>
</dbReference>
<dbReference type="Gene3D" id="3.40.1310.20">
    <property type="match status" value="1"/>
</dbReference>
<dbReference type="InterPro" id="IPR001191">
    <property type="entry name" value="Gemini_AL1_REP"/>
</dbReference>
<accession>A0A2K9LS80</accession>
<dbReference type="Gene3D" id="3.40.50.300">
    <property type="entry name" value="P-loop containing nucleotide triphosphate hydrolases"/>
    <property type="match status" value="1"/>
</dbReference>
<keyword evidence="10" id="KW-0190">Covalent protein-DNA linkage</keyword>
<dbReference type="InterPro" id="IPR001301">
    <property type="entry name" value="Gemini_AL1_CLV"/>
</dbReference>
<dbReference type="GO" id="GO:0016779">
    <property type="term" value="F:nucleotidyltransferase activity"/>
    <property type="evidence" value="ECO:0007669"/>
    <property type="project" value="UniProtKB-KW"/>
</dbReference>
<keyword evidence="8" id="KW-0255">Endonuclease</keyword>
<feature type="active site" description="For DNA cleavage activity" evidence="12">
    <location>
        <position position="103"/>
    </location>
</feature>
<keyword evidence="3" id="KW-0548">Nucleotidyltransferase</keyword>
<comment type="subcellular location">
    <subcellularLocation>
        <location evidence="1">Host nucleus</location>
    </subcellularLocation>
</comment>
<keyword evidence="2" id="KW-0808">Transferase</keyword>
<evidence type="ECO:0000256" key="3">
    <source>
        <dbReference type="ARBA" id="ARBA00022695"/>
    </source>
</evidence>
<dbReference type="SUPFAM" id="SSF52540">
    <property type="entry name" value="P-loop containing nucleoside triphosphate hydrolases"/>
    <property type="match status" value="1"/>
</dbReference>
<keyword evidence="4" id="KW-0235">DNA replication</keyword>
<dbReference type="GO" id="GO:0042025">
    <property type="term" value="C:host cell nucleus"/>
    <property type="evidence" value="ECO:0007669"/>
    <property type="project" value="UniProtKB-SubCell"/>
</dbReference>
<dbReference type="InterPro" id="IPR027417">
    <property type="entry name" value="P-loop_NTPase"/>
</dbReference>
<dbReference type="GO" id="GO:0046872">
    <property type="term" value="F:metal ion binding"/>
    <property type="evidence" value="ECO:0007669"/>
    <property type="project" value="UniProtKB-KW"/>
</dbReference>
<feature type="binding site" evidence="13">
    <location>
        <position position="47"/>
    </location>
    <ligand>
        <name>a divalent metal cation</name>
        <dbReference type="ChEBI" id="CHEBI:60240"/>
    </ligand>
</feature>
<evidence type="ECO:0000256" key="13">
    <source>
        <dbReference type="PIRSR" id="PIRSR601191-2"/>
    </source>
</evidence>
<dbReference type="PROSITE" id="PS52020">
    <property type="entry name" value="CRESS_DNA_REP"/>
    <property type="match status" value="1"/>
</dbReference>
<name>A0A2K9LS80_9VIRU</name>
<dbReference type="PRINTS" id="PR00228">
    <property type="entry name" value="GEMCOATCLVL1"/>
</dbReference>
<evidence type="ECO:0000313" key="15">
    <source>
        <dbReference type="EMBL" id="AUM61687.1"/>
    </source>
</evidence>
<keyword evidence="9" id="KW-0378">Hydrolase</keyword>
<feature type="binding site" evidence="13">
    <location>
        <position position="55"/>
    </location>
    <ligand>
        <name>a divalent metal cation</name>
        <dbReference type="ChEBI" id="CHEBI:60240"/>
    </ligand>
</feature>
<protein>
    <submittedName>
        <fullName evidence="15">Rep</fullName>
    </submittedName>
</protein>
<keyword evidence="6 13" id="KW-0479">Metal-binding</keyword>
<dbReference type="GO" id="GO:0005198">
    <property type="term" value="F:structural molecule activity"/>
    <property type="evidence" value="ECO:0007669"/>
    <property type="project" value="InterPro"/>
</dbReference>
<feature type="binding site" evidence="13">
    <location>
        <position position="57"/>
    </location>
    <ligand>
        <name>a divalent metal cation</name>
        <dbReference type="ChEBI" id="CHEBI:60240"/>
    </ligand>
</feature>